<dbReference type="GO" id="GO:0005938">
    <property type="term" value="C:cell cortex"/>
    <property type="evidence" value="ECO:0007669"/>
    <property type="project" value="TreeGrafter"/>
</dbReference>
<evidence type="ECO:0000259" key="1">
    <source>
        <dbReference type="PROSITE" id="PS50245"/>
    </source>
</evidence>
<accession>A0A8W8IHB3</accession>
<feature type="domain" description="CAP-Gly" evidence="1">
    <location>
        <begin position="60"/>
        <end position="102"/>
    </location>
</feature>
<reference evidence="2" key="1">
    <citation type="submission" date="2022-08" db="UniProtKB">
        <authorList>
            <consortium name="EnsemblMetazoa"/>
        </authorList>
    </citation>
    <scope>IDENTIFICATION</scope>
    <source>
        <strain evidence="2">05x7-T-G4-1.051#20</strain>
    </source>
</reference>
<sequence>MVNTKKNQIKQGDFQQAYTARNLDERDRENMVLFQNINVGQRVEVKINNLIFRGVVKYKGSVVNKQGDWVGVALDRAVGENDGMVLGRRYFQCPLYHGVFVRANNVRFIPLIRCLYNKYRKVSDRSYVEEPLFSTSVATPDPSVVTSQYQDQARGGFAFDDSLFSAKRFPLRHSVGNHIPAATMRRAKTAMASFRYLTSPIHSEYDVEEEFISSPAVPKTHMPYSALRRQVRRGWEGTHYVREMSVGTGRDSIKFSTWNDISP</sequence>
<dbReference type="GO" id="GO:0031122">
    <property type="term" value="P:cytoplasmic microtubule organization"/>
    <property type="evidence" value="ECO:0007669"/>
    <property type="project" value="TreeGrafter"/>
</dbReference>
<dbReference type="Pfam" id="PF01302">
    <property type="entry name" value="CAP_GLY"/>
    <property type="match status" value="1"/>
</dbReference>
<dbReference type="Gene3D" id="2.30.30.190">
    <property type="entry name" value="CAP Gly-rich-like domain"/>
    <property type="match status" value="1"/>
</dbReference>
<dbReference type="AlphaFoldDB" id="A0A8W8IHB3"/>
<dbReference type="InterPro" id="IPR036859">
    <property type="entry name" value="CAP-Gly_dom_sf"/>
</dbReference>
<dbReference type="PANTHER" id="PTHR18916:SF90">
    <property type="entry name" value="CAP-GLY DOMAIN-CONTAINING PROTEIN"/>
    <property type="match status" value="1"/>
</dbReference>
<keyword evidence="3" id="KW-1185">Reference proteome</keyword>
<protein>
    <recommendedName>
        <fullName evidence="1">CAP-Gly domain-containing protein</fullName>
    </recommendedName>
</protein>
<dbReference type="PANTHER" id="PTHR18916">
    <property type="entry name" value="DYNACTIN 1-RELATED MICROTUBULE-BINDING"/>
    <property type="match status" value="1"/>
</dbReference>
<evidence type="ECO:0000313" key="2">
    <source>
        <dbReference type="EnsemblMetazoa" id="G13940.9:cds"/>
    </source>
</evidence>
<evidence type="ECO:0000313" key="3">
    <source>
        <dbReference type="Proteomes" id="UP000005408"/>
    </source>
</evidence>
<dbReference type="GO" id="GO:0035371">
    <property type="term" value="C:microtubule plus-end"/>
    <property type="evidence" value="ECO:0007669"/>
    <property type="project" value="TreeGrafter"/>
</dbReference>
<dbReference type="InterPro" id="IPR000938">
    <property type="entry name" value="CAP-Gly_domain"/>
</dbReference>
<organism evidence="2 3">
    <name type="scientific">Magallana gigas</name>
    <name type="common">Pacific oyster</name>
    <name type="synonym">Crassostrea gigas</name>
    <dbReference type="NCBI Taxonomy" id="29159"/>
    <lineage>
        <taxon>Eukaryota</taxon>
        <taxon>Metazoa</taxon>
        <taxon>Spiralia</taxon>
        <taxon>Lophotrochozoa</taxon>
        <taxon>Mollusca</taxon>
        <taxon>Bivalvia</taxon>
        <taxon>Autobranchia</taxon>
        <taxon>Pteriomorphia</taxon>
        <taxon>Ostreida</taxon>
        <taxon>Ostreoidea</taxon>
        <taxon>Ostreidae</taxon>
        <taxon>Magallana</taxon>
    </lineage>
</organism>
<dbReference type="PROSITE" id="PS50245">
    <property type="entry name" value="CAP_GLY_2"/>
    <property type="match status" value="1"/>
</dbReference>
<dbReference type="SUPFAM" id="SSF74924">
    <property type="entry name" value="Cap-Gly domain"/>
    <property type="match status" value="1"/>
</dbReference>
<dbReference type="Proteomes" id="UP000005408">
    <property type="component" value="Unassembled WGS sequence"/>
</dbReference>
<dbReference type="SMART" id="SM01052">
    <property type="entry name" value="CAP_GLY"/>
    <property type="match status" value="1"/>
</dbReference>
<dbReference type="EnsemblMetazoa" id="G13940.9">
    <property type="protein sequence ID" value="G13940.9:cds"/>
    <property type="gene ID" value="G13940"/>
</dbReference>
<proteinExistence type="predicted"/>
<dbReference type="GO" id="GO:0051010">
    <property type="term" value="F:microtubule plus-end binding"/>
    <property type="evidence" value="ECO:0007669"/>
    <property type="project" value="TreeGrafter"/>
</dbReference>
<dbReference type="GO" id="GO:0005634">
    <property type="term" value="C:nucleus"/>
    <property type="evidence" value="ECO:0007669"/>
    <property type="project" value="TreeGrafter"/>
</dbReference>
<name>A0A8W8IHB3_MAGGI</name>